<dbReference type="GO" id="GO:0032440">
    <property type="term" value="F:2-alkenal reductase [NAD(P)H] activity"/>
    <property type="evidence" value="ECO:0007669"/>
    <property type="project" value="UniProtKB-EC"/>
</dbReference>
<keyword evidence="8" id="KW-0378">Hydrolase</keyword>
<dbReference type="GeneID" id="15807377"/>
<gene>
    <name evidence="8" type="ORF">BEWA_039670</name>
</gene>
<feature type="domain" description="Cathepsin propeptide inhibitor" evidence="7">
    <location>
        <begin position="123"/>
        <end position="178"/>
    </location>
</feature>
<feature type="domain" description="Peptidase C1A papain C-terminal" evidence="6">
    <location>
        <begin position="226"/>
        <end position="435"/>
    </location>
</feature>
<evidence type="ECO:0000256" key="4">
    <source>
        <dbReference type="ARBA" id="ARBA00023180"/>
    </source>
</evidence>
<keyword evidence="5" id="KW-1133">Transmembrane helix</keyword>
<evidence type="ECO:0000256" key="2">
    <source>
        <dbReference type="ARBA" id="ARBA00023145"/>
    </source>
</evidence>
<evidence type="ECO:0000256" key="5">
    <source>
        <dbReference type="SAM" id="Phobius"/>
    </source>
</evidence>
<dbReference type="PANTHER" id="PTHR12411">
    <property type="entry name" value="CYSTEINE PROTEASE FAMILY C1-RELATED"/>
    <property type="match status" value="1"/>
</dbReference>
<dbReference type="Proteomes" id="UP000031512">
    <property type="component" value="Unassembled WGS sequence"/>
</dbReference>
<keyword evidence="4" id="KW-0325">Glycoprotein</keyword>
<dbReference type="EC" id="1.3.1.74" evidence="8"/>
<dbReference type="InterPro" id="IPR013201">
    <property type="entry name" value="Prot_inhib_I29"/>
</dbReference>
<evidence type="ECO:0000259" key="7">
    <source>
        <dbReference type="SMART" id="SM00848"/>
    </source>
</evidence>
<keyword evidence="9" id="KW-1185">Reference proteome</keyword>
<comment type="caution">
    <text evidence="8">The sequence shown here is derived from an EMBL/GenBank/DDBJ whole genome shotgun (WGS) entry which is preliminary data.</text>
</comment>
<dbReference type="Pfam" id="PF00112">
    <property type="entry name" value="Peptidase_C1"/>
    <property type="match status" value="1"/>
</dbReference>
<evidence type="ECO:0000256" key="3">
    <source>
        <dbReference type="ARBA" id="ARBA00023157"/>
    </source>
</evidence>
<dbReference type="Gene3D" id="3.90.70.10">
    <property type="entry name" value="Cysteine proteinases"/>
    <property type="match status" value="1"/>
</dbReference>
<keyword evidence="2" id="KW-0865">Zymogen</keyword>
<dbReference type="InterPro" id="IPR025660">
    <property type="entry name" value="Pept_his_AS"/>
</dbReference>
<dbReference type="SUPFAM" id="SSF54001">
    <property type="entry name" value="Cysteine proteinases"/>
    <property type="match status" value="1"/>
</dbReference>
<dbReference type="RefSeq" id="XP_004833381.1">
    <property type="nucleotide sequence ID" value="XM_004833324.1"/>
</dbReference>
<keyword evidence="3" id="KW-1015">Disulfide bond</keyword>
<evidence type="ECO:0000259" key="6">
    <source>
        <dbReference type="SMART" id="SM00645"/>
    </source>
</evidence>
<dbReference type="CDD" id="cd02248">
    <property type="entry name" value="Peptidase_C1A"/>
    <property type="match status" value="1"/>
</dbReference>
<evidence type="ECO:0000313" key="9">
    <source>
        <dbReference type="Proteomes" id="UP000031512"/>
    </source>
</evidence>
<dbReference type="SMART" id="SM00848">
    <property type="entry name" value="Inhibitor_I29"/>
    <property type="match status" value="1"/>
</dbReference>
<dbReference type="KEGG" id="beq:BEWA_039670"/>
<dbReference type="InterPro" id="IPR000668">
    <property type="entry name" value="Peptidase_C1A_C"/>
</dbReference>
<keyword evidence="8" id="KW-0645">Protease</keyword>
<evidence type="ECO:0000256" key="1">
    <source>
        <dbReference type="ARBA" id="ARBA00008455"/>
    </source>
</evidence>
<dbReference type="VEuPathDB" id="PiroplasmaDB:BEWA_039670"/>
<sequence length="438" mass="49524">MVAVVSTGPNERLMENRVDGDVEVAEERTYLFRRLFSKRRNVIFLSAVSFIVLVLASTLTGVFVARHRAVVAFKENLTQFLDEKFALTEPKERASHVEELTDLFRNGYISADHVAELEALMEFDEFNKFYSREHADADERRVRFLAFRNNYNAVKAQTGEESYERTINKFSDMTKEEFARLFPPIPLEGLKKDIRPVAPVEFSDLYHMDKLRIAKGIEVGEHVSLDGENVDWRRCGGVSPVKDQSHCGSCWAFAAVGSVESLYLLKKGQALDLSEQELVNCEPYSNGCKGGFCDKALEYILTNGIAHTKDIPYHAFDEVCTTSLYNRVFVDGYIPFSGLDILQNSLSVSPTTVYIAVSEEFSSYKSGIYTGPCGEASNHAVLLVGEGYDEETGKRFWILKNSWGPDWGENGFFRFERTNEGTDKCGILELGFRPVLRK</sequence>
<dbReference type="AlphaFoldDB" id="L1LF68"/>
<dbReference type="OrthoDB" id="190265at2759"/>
<name>L1LF68_THEEQ</name>
<dbReference type="EMBL" id="ACOU01000002">
    <property type="protein sequence ID" value="EKX73929.1"/>
    <property type="molecule type" value="Genomic_DNA"/>
</dbReference>
<dbReference type="PRINTS" id="PR00705">
    <property type="entry name" value="PAPAIN"/>
</dbReference>
<proteinExistence type="inferred from homology"/>
<dbReference type="PROSITE" id="PS00640">
    <property type="entry name" value="THIOL_PROTEASE_ASN"/>
    <property type="match status" value="1"/>
</dbReference>
<dbReference type="GO" id="GO:0006508">
    <property type="term" value="P:proteolysis"/>
    <property type="evidence" value="ECO:0007669"/>
    <property type="project" value="UniProtKB-KW"/>
</dbReference>
<organism evidence="8 9">
    <name type="scientific">Theileria equi strain WA</name>
    <dbReference type="NCBI Taxonomy" id="1537102"/>
    <lineage>
        <taxon>Eukaryota</taxon>
        <taxon>Sar</taxon>
        <taxon>Alveolata</taxon>
        <taxon>Apicomplexa</taxon>
        <taxon>Aconoidasida</taxon>
        <taxon>Piroplasmida</taxon>
        <taxon>Theileriidae</taxon>
        <taxon>Theileria</taxon>
    </lineage>
</organism>
<dbReference type="GO" id="GO:0008234">
    <property type="term" value="F:cysteine-type peptidase activity"/>
    <property type="evidence" value="ECO:0007669"/>
    <property type="project" value="InterPro"/>
</dbReference>
<keyword evidence="8" id="KW-0560">Oxidoreductase</keyword>
<dbReference type="InterPro" id="IPR000169">
    <property type="entry name" value="Pept_cys_AS"/>
</dbReference>
<dbReference type="InterPro" id="IPR039417">
    <property type="entry name" value="Peptidase_C1A_papain-like"/>
</dbReference>
<accession>L1LF68</accession>
<dbReference type="SMART" id="SM00645">
    <property type="entry name" value="Pept_C1"/>
    <property type="match status" value="1"/>
</dbReference>
<feature type="transmembrane region" description="Helical" evidence="5">
    <location>
        <begin position="42"/>
        <end position="65"/>
    </location>
</feature>
<evidence type="ECO:0000313" key="8">
    <source>
        <dbReference type="EMBL" id="EKX73929.1"/>
    </source>
</evidence>
<dbReference type="Pfam" id="PF08246">
    <property type="entry name" value="Inhibitor_I29"/>
    <property type="match status" value="1"/>
</dbReference>
<dbReference type="InterPro" id="IPR025661">
    <property type="entry name" value="Pept_asp_AS"/>
</dbReference>
<dbReference type="PROSITE" id="PS00139">
    <property type="entry name" value="THIOL_PROTEASE_CYS"/>
    <property type="match status" value="1"/>
</dbReference>
<dbReference type="InterPro" id="IPR038765">
    <property type="entry name" value="Papain-like_cys_pep_sf"/>
</dbReference>
<reference evidence="8 9" key="1">
    <citation type="journal article" date="2012" name="BMC Genomics">
        <title>Comparative genomic analysis and phylogenetic position of Theileria equi.</title>
        <authorList>
            <person name="Kappmeyer L.S."/>
            <person name="Thiagarajan M."/>
            <person name="Herndon D.R."/>
            <person name="Ramsay J.D."/>
            <person name="Caler E."/>
            <person name="Djikeng A."/>
            <person name="Gillespie J.J."/>
            <person name="Lau A.O."/>
            <person name="Roalson E.H."/>
            <person name="Silva J.C."/>
            <person name="Silva M.G."/>
            <person name="Suarez C.E."/>
            <person name="Ueti M.W."/>
            <person name="Nene V.M."/>
            <person name="Mealey R.H."/>
            <person name="Knowles D.P."/>
            <person name="Brayton K.A."/>
        </authorList>
    </citation>
    <scope>NUCLEOTIDE SEQUENCE [LARGE SCALE GENOMIC DNA]</scope>
    <source>
        <strain evidence="8 9">WA</strain>
    </source>
</reference>
<dbReference type="eggNOG" id="KOG1543">
    <property type="taxonomic scope" value="Eukaryota"/>
</dbReference>
<keyword evidence="5" id="KW-0812">Transmembrane</keyword>
<keyword evidence="5" id="KW-0472">Membrane</keyword>
<dbReference type="PROSITE" id="PS00639">
    <property type="entry name" value="THIOL_PROTEASE_HIS"/>
    <property type="match status" value="1"/>
</dbReference>
<comment type="similarity">
    <text evidence="1">Belongs to the peptidase C1 family.</text>
</comment>
<dbReference type="STRING" id="1537102.L1LF68"/>
<protein>
    <submittedName>
        <fullName evidence="8">Cysteine protease</fullName>
        <ecNumber evidence="8">1.3.1.74</ecNumber>
    </submittedName>
</protein>
<dbReference type="InterPro" id="IPR013128">
    <property type="entry name" value="Peptidase_C1A"/>
</dbReference>